<dbReference type="InterPro" id="IPR036515">
    <property type="entry name" value="Transposase_17_sf"/>
</dbReference>
<protein>
    <recommendedName>
        <fullName evidence="3">Transposase IS200-like domain-containing protein</fullName>
    </recommendedName>
</protein>
<sequence>MAPSRHFVAIEAKTFGRHLFFHRNLLERSGNDLLVRDIDHLRDAVRQVRINHPFTIRAWIVLPDHLHCVIDLPSGDTDFATRCRLIIVVFSKSIPKTDAFCSALATRRLRDLATSLLGAFDTRRTGFRCAHGLRAYQSTQAWFGQTRGGPAIFNVAPSGGFRCFPTDWASGVEDGTQYVE</sequence>
<dbReference type="Gene3D" id="3.30.70.1290">
    <property type="entry name" value="Transposase IS200-like"/>
    <property type="match status" value="1"/>
</dbReference>
<dbReference type="RefSeq" id="WP_390326346.1">
    <property type="nucleotide sequence ID" value="NZ_JBHRTP010000008.1"/>
</dbReference>
<name>A0ABV7EYT6_9BURK</name>
<evidence type="ECO:0000313" key="2">
    <source>
        <dbReference type="Proteomes" id="UP001595530"/>
    </source>
</evidence>
<dbReference type="EMBL" id="JBHRTP010000008">
    <property type="protein sequence ID" value="MFC3107068.1"/>
    <property type="molecule type" value="Genomic_DNA"/>
</dbReference>
<organism evidence="1 2">
    <name type="scientific">Undibacterium arcticum</name>
    <dbReference type="NCBI Taxonomy" id="1762892"/>
    <lineage>
        <taxon>Bacteria</taxon>
        <taxon>Pseudomonadati</taxon>
        <taxon>Pseudomonadota</taxon>
        <taxon>Betaproteobacteria</taxon>
        <taxon>Burkholderiales</taxon>
        <taxon>Oxalobacteraceae</taxon>
        <taxon>Undibacterium</taxon>
    </lineage>
</organism>
<accession>A0ABV7EYT6</accession>
<dbReference type="SUPFAM" id="SSF143422">
    <property type="entry name" value="Transposase IS200-like"/>
    <property type="match status" value="1"/>
</dbReference>
<comment type="caution">
    <text evidence="1">The sequence shown here is derived from an EMBL/GenBank/DDBJ whole genome shotgun (WGS) entry which is preliminary data.</text>
</comment>
<dbReference type="Proteomes" id="UP001595530">
    <property type="component" value="Unassembled WGS sequence"/>
</dbReference>
<proteinExistence type="predicted"/>
<reference evidence="2" key="1">
    <citation type="journal article" date="2019" name="Int. J. Syst. Evol. Microbiol.">
        <title>The Global Catalogue of Microorganisms (GCM) 10K type strain sequencing project: providing services to taxonomists for standard genome sequencing and annotation.</title>
        <authorList>
            <consortium name="The Broad Institute Genomics Platform"/>
            <consortium name="The Broad Institute Genome Sequencing Center for Infectious Disease"/>
            <person name="Wu L."/>
            <person name="Ma J."/>
        </authorList>
    </citation>
    <scope>NUCLEOTIDE SEQUENCE [LARGE SCALE GENOMIC DNA]</scope>
    <source>
        <strain evidence="2">KCTC 42986</strain>
    </source>
</reference>
<keyword evidence="2" id="KW-1185">Reference proteome</keyword>
<gene>
    <name evidence="1" type="ORF">ACFOFO_03675</name>
</gene>
<evidence type="ECO:0008006" key="3">
    <source>
        <dbReference type="Google" id="ProtNLM"/>
    </source>
</evidence>
<evidence type="ECO:0000313" key="1">
    <source>
        <dbReference type="EMBL" id="MFC3107068.1"/>
    </source>
</evidence>